<sequence>MPPKLPNPCTSLASLLTHPSSMTHRTQITSLVSSLKRTRPRVPFRDLKAHRIPTLWVLYRGLLKEASSDDIRFRVRMLFRKNRYLTNPFVTREKLLQGHKWLDMFKRANEGDEQAKRVLARYSNVIAAKRDKERWKQIIRDEVAWQHRLRNRPILTGSYLRPSLFNRPLPRLKPQPLAISGMMHKRREARMKRNEKIDRVNGLRDDVRAERQFEEGLVNEGSRIKMDFAVNWKSWMSGLSEYHGLLAASFVLDTARLNTPYPPALLAQIKAARTEKIRNKTHEHNLALAGYRSDITLGKQRSRPPIQVWEKMSEKERKDDRVVRGVGFSGYVGAVKRMRGWKWKGKGEEMGRRAFVAERGKEWERKRLVRDDMEVREENRRRREAAREVTSGDEV</sequence>
<feature type="compositionally biased region" description="Basic and acidic residues" evidence="1">
    <location>
        <begin position="374"/>
        <end position="387"/>
    </location>
</feature>
<protein>
    <submittedName>
        <fullName evidence="2">Uncharacterized protein</fullName>
    </submittedName>
</protein>
<evidence type="ECO:0000256" key="1">
    <source>
        <dbReference type="SAM" id="MobiDB-lite"/>
    </source>
</evidence>
<dbReference type="HOGENOM" id="CLU_727557_0_0_1"/>
<feature type="region of interest" description="Disordered" evidence="1">
    <location>
        <begin position="374"/>
        <end position="395"/>
    </location>
</feature>
<reference evidence="3" key="1">
    <citation type="journal article" date="2014" name="Proc. Natl. Acad. Sci. U.S.A.">
        <title>Extensive sampling of basidiomycete genomes demonstrates inadequacy of the white-rot/brown-rot paradigm for wood decay fungi.</title>
        <authorList>
            <person name="Riley R."/>
            <person name="Salamov A.A."/>
            <person name="Brown D.W."/>
            <person name="Nagy L.G."/>
            <person name="Floudas D."/>
            <person name="Held B.W."/>
            <person name="Levasseur A."/>
            <person name="Lombard V."/>
            <person name="Morin E."/>
            <person name="Otillar R."/>
            <person name="Lindquist E.A."/>
            <person name="Sun H."/>
            <person name="LaButti K.M."/>
            <person name="Schmutz J."/>
            <person name="Jabbour D."/>
            <person name="Luo H."/>
            <person name="Baker S.E."/>
            <person name="Pisabarro A.G."/>
            <person name="Walton J.D."/>
            <person name="Blanchette R.A."/>
            <person name="Henrissat B."/>
            <person name="Martin F."/>
            <person name="Cullen D."/>
            <person name="Hibbett D.S."/>
            <person name="Grigoriev I.V."/>
        </authorList>
    </citation>
    <scope>NUCLEOTIDE SEQUENCE [LARGE SCALE GENOMIC DNA]</scope>
    <source>
        <strain evidence="3">MUCL 33604</strain>
    </source>
</reference>
<dbReference type="AlphaFoldDB" id="A0A067PLB7"/>
<gene>
    <name evidence="2" type="ORF">JAAARDRAFT_41315</name>
</gene>
<name>A0A067PLB7_9AGAM</name>
<dbReference type="InParanoid" id="A0A067PLB7"/>
<evidence type="ECO:0000313" key="2">
    <source>
        <dbReference type="EMBL" id="KDQ51256.1"/>
    </source>
</evidence>
<proteinExistence type="predicted"/>
<dbReference type="OrthoDB" id="2571149at2759"/>
<organism evidence="2 3">
    <name type="scientific">Jaapia argillacea MUCL 33604</name>
    <dbReference type="NCBI Taxonomy" id="933084"/>
    <lineage>
        <taxon>Eukaryota</taxon>
        <taxon>Fungi</taxon>
        <taxon>Dikarya</taxon>
        <taxon>Basidiomycota</taxon>
        <taxon>Agaricomycotina</taxon>
        <taxon>Agaricomycetes</taxon>
        <taxon>Agaricomycetidae</taxon>
        <taxon>Jaapiales</taxon>
        <taxon>Jaapiaceae</taxon>
        <taxon>Jaapia</taxon>
    </lineage>
</organism>
<dbReference type="STRING" id="933084.A0A067PLB7"/>
<dbReference type="Proteomes" id="UP000027265">
    <property type="component" value="Unassembled WGS sequence"/>
</dbReference>
<keyword evidence="3" id="KW-1185">Reference proteome</keyword>
<evidence type="ECO:0000313" key="3">
    <source>
        <dbReference type="Proteomes" id="UP000027265"/>
    </source>
</evidence>
<accession>A0A067PLB7</accession>
<dbReference type="EMBL" id="KL197750">
    <property type="protein sequence ID" value="KDQ51256.1"/>
    <property type="molecule type" value="Genomic_DNA"/>
</dbReference>